<organism evidence="3 4">
    <name type="scientific">Sandaracinobacteroides saxicola</name>
    <dbReference type="NCBI Taxonomy" id="2759707"/>
    <lineage>
        <taxon>Bacteria</taxon>
        <taxon>Pseudomonadati</taxon>
        <taxon>Pseudomonadota</taxon>
        <taxon>Alphaproteobacteria</taxon>
        <taxon>Sphingomonadales</taxon>
        <taxon>Sphingosinicellaceae</taxon>
        <taxon>Sandaracinobacteroides</taxon>
    </lineage>
</organism>
<dbReference type="Pfam" id="PF13174">
    <property type="entry name" value="TPR_6"/>
    <property type="match status" value="1"/>
</dbReference>
<dbReference type="Gene3D" id="1.25.40.10">
    <property type="entry name" value="Tetratricopeptide repeat domain"/>
    <property type="match status" value="1"/>
</dbReference>
<keyword evidence="1" id="KW-0802">TPR repeat</keyword>
<feature type="chain" id="PRO_5028964016" description="Tetratricopeptide repeat protein" evidence="2">
    <location>
        <begin position="26"/>
        <end position="362"/>
    </location>
</feature>
<evidence type="ECO:0000256" key="1">
    <source>
        <dbReference type="PROSITE-ProRule" id="PRU00339"/>
    </source>
</evidence>
<accession>A0A7G5IG71</accession>
<dbReference type="AlphaFoldDB" id="A0A7G5IG71"/>
<dbReference type="Pfam" id="PF14559">
    <property type="entry name" value="TPR_19"/>
    <property type="match status" value="1"/>
</dbReference>
<dbReference type="PROSITE" id="PS50005">
    <property type="entry name" value="TPR"/>
    <property type="match status" value="1"/>
</dbReference>
<dbReference type="SUPFAM" id="SSF48452">
    <property type="entry name" value="TPR-like"/>
    <property type="match status" value="1"/>
</dbReference>
<gene>
    <name evidence="3" type="ORF">H3309_13560</name>
</gene>
<proteinExistence type="predicted"/>
<sequence>MRLVSGFAPAALIAALLLATPTVVAAEALPAAVGKPLEAARKAATAGNIGAATASINQARSAANSPNERRKVAEMAAFVYTRGGQFGKAAAELESIGAPASQLAPLYYQARDYSKAIEAGRRSGQMTIVGQSLLQLGRAKEAVGVYQQLVRSNPNNIGFLTNLAGAQAKSGDKAGYIATTTRIVRLDPSPASWRRLLVDMKGSNLPREGKLGLYHLMLATDTLTNADDIQEFAKTAIVAGQAGVAADVAKKLPATDPMGPRLAQAAAQRAAPALAAAPAQARNPATAMQAGGAFLGAGQYPAAIAAFNTAKTGPDPAAAQLFVGIAQVRAGQAAAARTTFNGVPAGQLKDLANLWALYASTK</sequence>
<dbReference type="InterPro" id="IPR011990">
    <property type="entry name" value="TPR-like_helical_dom_sf"/>
</dbReference>
<evidence type="ECO:0000256" key="2">
    <source>
        <dbReference type="SAM" id="SignalP"/>
    </source>
</evidence>
<feature type="signal peptide" evidence="2">
    <location>
        <begin position="1"/>
        <end position="25"/>
    </location>
</feature>
<protein>
    <recommendedName>
        <fullName evidence="5">Tetratricopeptide repeat protein</fullName>
    </recommendedName>
</protein>
<evidence type="ECO:0008006" key="5">
    <source>
        <dbReference type="Google" id="ProtNLM"/>
    </source>
</evidence>
<feature type="repeat" description="TPR" evidence="1">
    <location>
        <begin position="123"/>
        <end position="156"/>
    </location>
</feature>
<dbReference type="RefSeq" id="WP_182295208.1">
    <property type="nucleotide sequence ID" value="NZ_CP059851.1"/>
</dbReference>
<dbReference type="KEGG" id="sand:H3309_13560"/>
<keyword evidence="2" id="KW-0732">Signal</keyword>
<reference evidence="3 4" key="1">
    <citation type="submission" date="2020-07" db="EMBL/GenBank/DDBJ databases">
        <title>Complete genome sequence for Sandaracinobacter sp. M6.</title>
        <authorList>
            <person name="Tang Y."/>
            <person name="Liu Q."/>
            <person name="Guo Z."/>
            <person name="Lei P."/>
            <person name="Huang B."/>
        </authorList>
    </citation>
    <scope>NUCLEOTIDE SEQUENCE [LARGE SCALE GENOMIC DNA]</scope>
    <source>
        <strain evidence="3 4">M6</strain>
    </source>
</reference>
<evidence type="ECO:0000313" key="4">
    <source>
        <dbReference type="Proteomes" id="UP000515292"/>
    </source>
</evidence>
<dbReference type="EMBL" id="CP059851">
    <property type="protein sequence ID" value="QMW22363.1"/>
    <property type="molecule type" value="Genomic_DNA"/>
</dbReference>
<dbReference type="InterPro" id="IPR019734">
    <property type="entry name" value="TPR_rpt"/>
</dbReference>
<name>A0A7G5IG71_9SPHN</name>
<keyword evidence="4" id="KW-1185">Reference proteome</keyword>
<dbReference type="Proteomes" id="UP000515292">
    <property type="component" value="Chromosome"/>
</dbReference>
<evidence type="ECO:0000313" key="3">
    <source>
        <dbReference type="EMBL" id="QMW22363.1"/>
    </source>
</evidence>